<dbReference type="SUPFAM" id="SSF48484">
    <property type="entry name" value="Lipoxigenase"/>
    <property type="match status" value="1"/>
</dbReference>
<evidence type="ECO:0000256" key="2">
    <source>
        <dbReference type="ARBA" id="ARBA00023002"/>
    </source>
</evidence>
<organism evidence="4 5">
    <name type="scientific">Floridaenema flaviceps BLCC-F50</name>
    <dbReference type="NCBI Taxonomy" id="3153642"/>
    <lineage>
        <taxon>Bacteria</taxon>
        <taxon>Bacillati</taxon>
        <taxon>Cyanobacteriota</taxon>
        <taxon>Cyanophyceae</taxon>
        <taxon>Oscillatoriophycideae</taxon>
        <taxon>Aerosakkonematales</taxon>
        <taxon>Aerosakkonemataceae</taxon>
        <taxon>Floridanema</taxon>
        <taxon>Floridanema flaviceps</taxon>
    </lineage>
</organism>
<dbReference type="InterPro" id="IPR036226">
    <property type="entry name" value="LipOase_C_sf"/>
</dbReference>
<dbReference type="PROSITE" id="PS51393">
    <property type="entry name" value="LIPOXYGENASE_3"/>
    <property type="match status" value="1"/>
</dbReference>
<dbReference type="Proteomes" id="UP001576784">
    <property type="component" value="Unassembled WGS sequence"/>
</dbReference>
<comment type="caution">
    <text evidence="4">The sequence shown here is derived from an EMBL/GenBank/DDBJ whole genome shotgun (WGS) entry which is preliminary data.</text>
</comment>
<dbReference type="PANTHER" id="PTHR11771">
    <property type="entry name" value="LIPOXYGENASE"/>
    <property type="match status" value="1"/>
</dbReference>
<keyword evidence="2" id="KW-0560">Oxidoreductase</keyword>
<keyword evidence="1" id="KW-0479">Metal-binding</keyword>
<dbReference type="RefSeq" id="WP_413261020.1">
    <property type="nucleotide sequence ID" value="NZ_JBHFNR010000002.1"/>
</dbReference>
<evidence type="ECO:0000259" key="3">
    <source>
        <dbReference type="PROSITE" id="PS51393"/>
    </source>
</evidence>
<dbReference type="Pfam" id="PF00305">
    <property type="entry name" value="Lipoxygenase"/>
    <property type="match status" value="1"/>
</dbReference>
<proteinExistence type="predicted"/>
<dbReference type="InterPro" id="IPR038479">
    <property type="entry name" value="Transthyretin-like_sf"/>
</dbReference>
<gene>
    <name evidence="4" type="ORF">ACE1CI_00190</name>
</gene>
<evidence type="ECO:0000256" key="1">
    <source>
        <dbReference type="ARBA" id="ARBA00022723"/>
    </source>
</evidence>
<protein>
    <submittedName>
        <fullName evidence="4">Lipoxygenase family protein</fullName>
    </submittedName>
</protein>
<dbReference type="InterPro" id="IPR013819">
    <property type="entry name" value="LipOase_C"/>
</dbReference>
<evidence type="ECO:0000313" key="5">
    <source>
        <dbReference type="Proteomes" id="UP001576784"/>
    </source>
</evidence>
<dbReference type="InterPro" id="IPR000907">
    <property type="entry name" value="LipOase"/>
</dbReference>
<dbReference type="Gene3D" id="1.20.245.10">
    <property type="entry name" value="Lipoxygenase-1, Domain 5"/>
    <property type="match status" value="1"/>
</dbReference>
<sequence>MSKTKTIFDELKAVVMMKLLSSPLGQRLIEEKAEKKISKPQEDKPTKPIAQLHKATGQLIFSDTKKPLHNMGLELWDRDIGTPNDYLAKGVTDQNGRFEIYYDPEKAGFKDAPDLELRVIDNRFTFDANNQPVYSNRIAYIIKGADNVTQKEYDFGSCTVPYWLYNPDSPFARILLTDPENTPDDYSLGRKFQGYDAAGKLTPIKAKHTITNTLNPNQPTLSEIQADYPPNKTLELEKQNPGYTRSDEYFVFRILNGMNPCLLKRNKNNPHQFKVTFNWDNYEKDNEHDLNNVEAFFELKDDKLIPTAITIQSRYPDSFAPYSPLKDPVTYTPNDGEKWLQAKRIFRTNSLFVGEAIEHYSKAHVQMEQYAVAVFRNLRKNPVRLMLAPHLKSIININRRGDDLLVEPKVGVFITNGPLTYAGFLQMCKEVLATYDWKGWKPRQPLCEAHSYAKIANLYWQILTEYIDTFFQKYQQEIAQEWIEIRRLSDDLVEHSMAYQPIQGMMVNTDSDYEWYDQNEVDKPDIPRVNINGTVKVLRPITLSDQPSPADLENLKEFCRYAIFHTTLWHTWVNDSQTDEGGELAYNSLALRNGSFGSEDDSAIAPDTIEATNQLYILSVLNCIKYGLILKNEDNDVPEELRTTLARYKNDFDHLGYDISNLRALINI</sequence>
<accession>A0ABV4XIU4</accession>
<keyword evidence="5" id="KW-1185">Reference proteome</keyword>
<name>A0ABV4XIU4_9CYAN</name>
<feature type="domain" description="Lipoxygenase" evidence="3">
    <location>
        <begin position="296"/>
        <end position="408"/>
    </location>
</feature>
<dbReference type="Gene3D" id="2.60.40.3330">
    <property type="match status" value="1"/>
</dbReference>
<reference evidence="4 5" key="1">
    <citation type="submission" date="2024-09" db="EMBL/GenBank/DDBJ databases">
        <title>Floridaenema gen nov. (Aerosakkonemataceae, Aerosakkonematales ord. nov., Cyanobacteria) from benthic tropical and subtropical fresh waters, with the description of four new species.</title>
        <authorList>
            <person name="Moretto J.A."/>
            <person name="Berthold D.E."/>
            <person name="Lefler F.W."/>
            <person name="Huang I.-S."/>
            <person name="Laughinghouse H. IV."/>
        </authorList>
    </citation>
    <scope>NUCLEOTIDE SEQUENCE [LARGE SCALE GENOMIC DNA]</scope>
    <source>
        <strain evidence="4 5">BLCC-F50</strain>
    </source>
</reference>
<dbReference type="EMBL" id="JBHFNR010000002">
    <property type="protein sequence ID" value="MFB2891342.1"/>
    <property type="molecule type" value="Genomic_DNA"/>
</dbReference>
<evidence type="ECO:0000313" key="4">
    <source>
        <dbReference type="EMBL" id="MFB2891342.1"/>
    </source>
</evidence>